<dbReference type="PANTHER" id="PTHR36303:SF1">
    <property type="entry name" value="2',3'-CYCLIC-NUCLEOTIDE 2'-PHOSPHODIESTERASE"/>
    <property type="match status" value="1"/>
</dbReference>
<protein>
    <submittedName>
        <fullName evidence="1">TIGR00282 family metallophosphoesterase</fullName>
    </submittedName>
</protein>
<evidence type="ECO:0000313" key="1">
    <source>
        <dbReference type="EMBL" id="USS85174.1"/>
    </source>
</evidence>
<dbReference type="PIRSF" id="PIRSF004789">
    <property type="entry name" value="DR1281"/>
    <property type="match status" value="1"/>
</dbReference>
<keyword evidence="2" id="KW-1185">Reference proteome</keyword>
<accession>A0ABY5BNW9</accession>
<sequence length="269" mass="29288">MQFLFLGDVVGDMGMQMVTQYLPQLKKEFKPQVTIVNGENATNQGRGITQARFKGLMKAGADVVTLGNHAWNNQEIFTFIDQTTNLLRPLNYPGEHVPGHGVCRLNVNGTPVAVINLQGRVFMEGTDDPFAAVDHLVEDLHAAGVRVIFVDFHAETTSEKKAMALFLTGRVSAIVGTHTHVQTNDSQILDHQTAFLTDAGMTGPAAGVIGMEYQPVIQKFLTARPHRFAVQTTGAGILSGCVLNVDAQTGRAKKIRTILIDAEHPYQNV</sequence>
<dbReference type="RefSeq" id="WP_252750069.1">
    <property type="nucleotide sequence ID" value="NZ_CP097116.1"/>
</dbReference>
<reference evidence="1" key="1">
    <citation type="submission" date="2022-05" db="EMBL/GenBank/DDBJ databases">
        <authorList>
            <person name="Oliphant S.A."/>
            <person name="Watson-Haigh N.S."/>
            <person name="Sumby K.M."/>
            <person name="Gardner J.M."/>
            <person name="Jiranek V."/>
        </authorList>
    </citation>
    <scope>NUCLEOTIDE SEQUENCE</scope>
    <source>
        <strain evidence="1">KI16_H9</strain>
    </source>
</reference>
<dbReference type="PANTHER" id="PTHR36303">
    <property type="entry name" value="2',3'-CYCLIC-NUCLEOTIDE 2'-PHOSPHODIESTERASE"/>
    <property type="match status" value="1"/>
</dbReference>
<gene>
    <name evidence="1" type="ORF">M3M35_00420</name>
</gene>
<dbReference type="EMBL" id="CP097116">
    <property type="protein sequence ID" value="USS85174.1"/>
    <property type="molecule type" value="Genomic_DNA"/>
</dbReference>
<dbReference type="SUPFAM" id="SSF56300">
    <property type="entry name" value="Metallo-dependent phosphatases"/>
    <property type="match status" value="1"/>
</dbReference>
<organism evidence="1 2">
    <name type="scientific">Fructilactobacillus myrtifloralis</name>
    <dbReference type="NCBI Taxonomy" id="2940301"/>
    <lineage>
        <taxon>Bacteria</taxon>
        <taxon>Bacillati</taxon>
        <taxon>Bacillota</taxon>
        <taxon>Bacilli</taxon>
        <taxon>Lactobacillales</taxon>
        <taxon>Lactobacillaceae</taxon>
        <taxon>Fructilactobacillus</taxon>
    </lineage>
</organism>
<dbReference type="Gene3D" id="3.60.21.10">
    <property type="match status" value="1"/>
</dbReference>
<dbReference type="InterPro" id="IPR005235">
    <property type="entry name" value="YmdB-like"/>
</dbReference>
<proteinExistence type="predicted"/>
<dbReference type="NCBIfam" id="TIGR00282">
    <property type="entry name" value="TIGR00282 family metallophosphoesterase"/>
    <property type="match status" value="1"/>
</dbReference>
<dbReference type="Pfam" id="PF13277">
    <property type="entry name" value="YmdB"/>
    <property type="match status" value="1"/>
</dbReference>
<name>A0ABY5BNW9_9LACO</name>
<evidence type="ECO:0000313" key="2">
    <source>
        <dbReference type="Proteomes" id="UP001056707"/>
    </source>
</evidence>
<dbReference type="InterPro" id="IPR029052">
    <property type="entry name" value="Metallo-depent_PP-like"/>
</dbReference>
<dbReference type="Proteomes" id="UP001056707">
    <property type="component" value="Chromosome"/>
</dbReference>